<dbReference type="RefSeq" id="WP_183731587.1">
    <property type="nucleotide sequence ID" value="NZ_JACHID010000007.1"/>
</dbReference>
<evidence type="ECO:0000313" key="2">
    <source>
        <dbReference type="Proteomes" id="UP000528322"/>
    </source>
</evidence>
<keyword evidence="1" id="KW-0808">Transferase</keyword>
<keyword evidence="2" id="KW-1185">Reference proteome</keyword>
<accession>A0A7W7Y530</accession>
<dbReference type="GO" id="GO:0016740">
    <property type="term" value="F:transferase activity"/>
    <property type="evidence" value="ECO:0007669"/>
    <property type="project" value="UniProtKB-KW"/>
</dbReference>
<dbReference type="Gene3D" id="3.40.50.2000">
    <property type="entry name" value="Glycogen Phosphorylase B"/>
    <property type="match status" value="1"/>
</dbReference>
<comment type="caution">
    <text evidence="1">The sequence shown here is derived from an EMBL/GenBank/DDBJ whole genome shotgun (WGS) entry which is preliminary data.</text>
</comment>
<name>A0A7W7Y530_9BACT</name>
<sequence>MLHYTPWQQAYETQGLEGYIVAITQDFLQPGNDLSQLLMSLEALEKQVKAHTQPQLAPLFSELFAIIRDTRLLPMIQNKGFNLDFFRILSLLPDNSTLSATTQTQNIQRQLEQQYRQSQGMDAFVVASILYLLDYFTGIPKEQARTQYVHRFGAINTHAVIAKNSDLQWFGRICHNLFADVDDALAVFDNALYAKDFAKMDLMAQKASVLWVTSILWNIYGQETNFLATYERYKELFYQAIKKNKTELAFFMHFPLSHIYLNLTHTQDQWQKFNDEVEKPLSEFVVRLSKKDKELAPVKRQYDPEKRPLKVAFVYDRIVMNSPFKVLYSLLKGLQEQNSEGHYEYAVYDLEYVEKSASDPECIKMITDLGIPYTSNHNLIKDSRYGLYYSHFDKCKALRRKIIADEIDVLIMCNNREQFNFLFGTRTAPRQLYWSHGSAIYDVNGIDKRISHILLDRWGHTFENFTVPMDAETFYNPPRDPDAIARERAKYPKDVFILGTIGRLIKLESDEYLETVAEIMKQHPHTIYIAAGAGGSDYIRNKVKELGISDRFYFPGFVDPHIYGHIIDLWLDTFPLQQGESRSEYASKGHGVTLAMLQHEALIDRKNRIKAWLVANRESVTKVVLACGVDVDYIEKLWIEKQSKYIAVDVRDYICKCTTLLKDYIKCQTEFSESVSVHNKLKHMSAKLSTVEFFSKL</sequence>
<evidence type="ECO:0000313" key="1">
    <source>
        <dbReference type="EMBL" id="MBB5021957.1"/>
    </source>
</evidence>
<dbReference type="Proteomes" id="UP000528322">
    <property type="component" value="Unassembled WGS sequence"/>
</dbReference>
<proteinExistence type="predicted"/>
<organism evidence="1 2">
    <name type="scientific">Desulfurispira natronophila</name>
    <dbReference type="NCBI Taxonomy" id="682562"/>
    <lineage>
        <taxon>Bacteria</taxon>
        <taxon>Pseudomonadati</taxon>
        <taxon>Chrysiogenota</taxon>
        <taxon>Chrysiogenia</taxon>
        <taxon>Chrysiogenales</taxon>
        <taxon>Chrysiogenaceae</taxon>
        <taxon>Desulfurispira</taxon>
    </lineage>
</organism>
<reference evidence="1 2" key="1">
    <citation type="submission" date="2020-08" db="EMBL/GenBank/DDBJ databases">
        <title>Genomic Encyclopedia of Type Strains, Phase IV (KMG-IV): sequencing the most valuable type-strain genomes for metagenomic binning, comparative biology and taxonomic classification.</title>
        <authorList>
            <person name="Goeker M."/>
        </authorList>
    </citation>
    <scope>NUCLEOTIDE SEQUENCE [LARGE SCALE GENOMIC DNA]</scope>
    <source>
        <strain evidence="1 2">DSM 22071</strain>
    </source>
</reference>
<dbReference type="AlphaFoldDB" id="A0A7W7Y530"/>
<dbReference type="SUPFAM" id="SSF53756">
    <property type="entry name" value="UDP-Glycosyltransferase/glycogen phosphorylase"/>
    <property type="match status" value="1"/>
</dbReference>
<dbReference type="EMBL" id="JACHID010000007">
    <property type="protein sequence ID" value="MBB5021957.1"/>
    <property type="molecule type" value="Genomic_DNA"/>
</dbReference>
<gene>
    <name evidence="1" type="ORF">HNR37_001274</name>
</gene>
<protein>
    <submittedName>
        <fullName evidence="1">Glycosyltransferase involved in cell wall biosynthesis</fullName>
    </submittedName>
</protein>